<reference evidence="3 4" key="1">
    <citation type="journal article" date="2016" name="Genome Biol. Evol.">
        <title>Divergent and convergent evolution of fungal pathogenicity.</title>
        <authorList>
            <person name="Shang Y."/>
            <person name="Xiao G."/>
            <person name="Zheng P."/>
            <person name="Cen K."/>
            <person name="Zhan S."/>
            <person name="Wang C."/>
        </authorList>
    </citation>
    <scope>NUCLEOTIDE SEQUENCE [LARGE SCALE GENOMIC DNA]</scope>
    <source>
        <strain evidence="3 4">RCEF 264</strain>
    </source>
</reference>
<feature type="region of interest" description="Disordered" evidence="1">
    <location>
        <begin position="101"/>
        <end position="158"/>
    </location>
</feature>
<dbReference type="STRING" id="1081102.A0A167RAL9"/>
<feature type="compositionally biased region" description="Low complexity" evidence="1">
    <location>
        <begin position="229"/>
        <end position="243"/>
    </location>
</feature>
<dbReference type="PANTHER" id="PTHR12197:SF273">
    <property type="entry name" value="MYND-TYPE ZINC FINGER PROTEIN SAMB"/>
    <property type="match status" value="1"/>
</dbReference>
<dbReference type="Gene3D" id="2.170.270.10">
    <property type="entry name" value="SET domain"/>
    <property type="match status" value="1"/>
</dbReference>
<feature type="domain" description="SET" evidence="2">
    <location>
        <begin position="303"/>
        <end position="646"/>
    </location>
</feature>
<dbReference type="SUPFAM" id="SSF82199">
    <property type="entry name" value="SET domain"/>
    <property type="match status" value="1"/>
</dbReference>
<feature type="compositionally biased region" description="Low complexity" evidence="1">
    <location>
        <begin position="691"/>
        <end position="702"/>
    </location>
</feature>
<evidence type="ECO:0000313" key="4">
    <source>
        <dbReference type="Proteomes" id="UP000076874"/>
    </source>
</evidence>
<dbReference type="OrthoDB" id="438641at2759"/>
<name>A0A167RAL9_9HYPO</name>
<proteinExistence type="predicted"/>
<dbReference type="GO" id="GO:0005634">
    <property type="term" value="C:nucleus"/>
    <property type="evidence" value="ECO:0007669"/>
    <property type="project" value="TreeGrafter"/>
</dbReference>
<comment type="caution">
    <text evidence="3">The sequence shown here is derived from an EMBL/GenBank/DDBJ whole genome shotgun (WGS) entry which is preliminary data.</text>
</comment>
<protein>
    <submittedName>
        <fullName evidence="3">Mynd domain containing protein</fullName>
    </submittedName>
</protein>
<feature type="region of interest" description="Disordered" evidence="1">
    <location>
        <begin position="691"/>
        <end position="719"/>
    </location>
</feature>
<dbReference type="InterPro" id="IPR001214">
    <property type="entry name" value="SET_dom"/>
</dbReference>
<evidence type="ECO:0000256" key="1">
    <source>
        <dbReference type="SAM" id="MobiDB-lite"/>
    </source>
</evidence>
<organism evidence="3 4">
    <name type="scientific">Niveomyces insectorum RCEF 264</name>
    <dbReference type="NCBI Taxonomy" id="1081102"/>
    <lineage>
        <taxon>Eukaryota</taxon>
        <taxon>Fungi</taxon>
        <taxon>Dikarya</taxon>
        <taxon>Ascomycota</taxon>
        <taxon>Pezizomycotina</taxon>
        <taxon>Sordariomycetes</taxon>
        <taxon>Hypocreomycetidae</taxon>
        <taxon>Hypocreales</taxon>
        <taxon>Cordycipitaceae</taxon>
        <taxon>Niveomyces</taxon>
    </lineage>
</organism>
<evidence type="ECO:0000313" key="3">
    <source>
        <dbReference type="EMBL" id="OAA58417.1"/>
    </source>
</evidence>
<sequence length="719" mass="77249">MDDIPSGTSAGARMAALLDRRQQLTDQLAAAPYDLILYLRRAAIHADLGYPDLASGDAYRALLLVDEVADESFEYHDRAVEALHGYTLGRVLPDVLRRHGSLGVDDHRDKEEERNGSTAAGNGTVRPIAGRLENTEPADSRPPPSSSSSSSPAPPLSDEDVADCQALATTASVRCYQILSRSLLLCGCLRSAHTFCTRGLALAPDDRELQETRGHIGKLARRYLRSRRGSSSSSSSKSEGSEAQVDRIHTGDDGDSGIRYSPADLPDRGSVRREIYPWNTYEPDRFSAASLAFLNGKLAQAGPKCEVCATELPVLAEHDDDDDNNTSGVARPTCWQLGLFAREPIAPGEAVLREYSLLTANNRLKESTCDACGSALPDLHELAEGTAEPPVPCPDCDDIVFCDAFCCAQAQAQYHPAVCGADADTVAKDPDDPRDADEALYVLLLARALAMAAHQDRHPLDLDAVRFLWGDFRPSDAGANADAIIVGCASQAGRPPPPPPPPPAWTLPFSFAAHVAAPLHVLEKMDVDIFAGLARYDVWVCNTLYSKFRGTASARKSRRDGRPDVAAVHPLWCLANHDCAPNVTWEWGGRMVLWAREAPVAGAAFGAVCPDDNSSHDRNKNDTSTDNTASRSSGIAAGQEILNHYCDVDLPVQQRREWASGSLGGWCMCQRCQTEAAAAAAAKALQKAKNTTTAVTATPAARTGHEPDVLSRQNGTKIS</sequence>
<feature type="compositionally biased region" description="Polar residues" evidence="1">
    <location>
        <begin position="624"/>
        <end position="633"/>
    </location>
</feature>
<feature type="region of interest" description="Disordered" evidence="1">
    <location>
        <begin position="220"/>
        <end position="265"/>
    </location>
</feature>
<dbReference type="InterPro" id="IPR046341">
    <property type="entry name" value="SET_dom_sf"/>
</dbReference>
<feature type="compositionally biased region" description="Basic and acidic residues" evidence="1">
    <location>
        <begin position="104"/>
        <end position="115"/>
    </location>
</feature>
<evidence type="ECO:0000259" key="2">
    <source>
        <dbReference type="PROSITE" id="PS50280"/>
    </source>
</evidence>
<dbReference type="Proteomes" id="UP000076874">
    <property type="component" value="Unassembled WGS sequence"/>
</dbReference>
<gene>
    <name evidence="3" type="ORF">SPI_06490</name>
</gene>
<dbReference type="InterPro" id="IPR050869">
    <property type="entry name" value="H3K4_H4K5_MeTrfase"/>
</dbReference>
<dbReference type="PANTHER" id="PTHR12197">
    <property type="entry name" value="HISTONE-LYSINE N-METHYLTRANSFERASE SMYD"/>
    <property type="match status" value="1"/>
</dbReference>
<feature type="region of interest" description="Disordered" evidence="1">
    <location>
        <begin position="611"/>
        <end position="633"/>
    </location>
</feature>
<dbReference type="EMBL" id="AZHD01000012">
    <property type="protein sequence ID" value="OAA58417.1"/>
    <property type="molecule type" value="Genomic_DNA"/>
</dbReference>
<keyword evidence="4" id="KW-1185">Reference proteome</keyword>
<accession>A0A167RAL9</accession>
<dbReference type="PROSITE" id="PS50280">
    <property type="entry name" value="SET"/>
    <property type="match status" value="1"/>
</dbReference>
<dbReference type="AlphaFoldDB" id="A0A167RAL9"/>
<feature type="compositionally biased region" description="Basic and acidic residues" evidence="1">
    <location>
        <begin position="613"/>
        <end position="623"/>
    </location>
</feature>